<evidence type="ECO:0000256" key="6">
    <source>
        <dbReference type="ARBA" id="ARBA00023136"/>
    </source>
</evidence>
<keyword evidence="3 7" id="KW-1003">Cell membrane</keyword>
<comment type="caution">
    <text evidence="9">The sequence shown here is derived from an EMBL/GenBank/DDBJ whole genome shotgun (WGS) entry which is preliminary data.</text>
</comment>
<evidence type="ECO:0000256" key="3">
    <source>
        <dbReference type="ARBA" id="ARBA00022475"/>
    </source>
</evidence>
<dbReference type="NCBIfam" id="NF008102">
    <property type="entry name" value="PRK10847.1"/>
    <property type="match status" value="1"/>
</dbReference>
<dbReference type="Pfam" id="PF09335">
    <property type="entry name" value="VTT_dom"/>
    <property type="match status" value="1"/>
</dbReference>
<evidence type="ECO:0000313" key="9">
    <source>
        <dbReference type="EMBL" id="HIY89136.1"/>
    </source>
</evidence>
<feature type="transmembrane region" description="Helical" evidence="7">
    <location>
        <begin position="66"/>
        <end position="89"/>
    </location>
</feature>
<dbReference type="EMBL" id="DXCV01000070">
    <property type="protein sequence ID" value="HIY89136.1"/>
    <property type="molecule type" value="Genomic_DNA"/>
</dbReference>
<evidence type="ECO:0000256" key="1">
    <source>
        <dbReference type="ARBA" id="ARBA00004651"/>
    </source>
</evidence>
<evidence type="ECO:0000313" key="10">
    <source>
        <dbReference type="Proteomes" id="UP000886851"/>
    </source>
</evidence>
<dbReference type="GO" id="GO:0005886">
    <property type="term" value="C:plasma membrane"/>
    <property type="evidence" value="ECO:0007669"/>
    <property type="project" value="UniProtKB-SubCell"/>
</dbReference>
<evidence type="ECO:0000259" key="8">
    <source>
        <dbReference type="Pfam" id="PF09335"/>
    </source>
</evidence>
<protein>
    <submittedName>
        <fullName evidence="9">DedA family protein</fullName>
    </submittedName>
</protein>
<dbReference type="InterPro" id="IPR058127">
    <property type="entry name" value="DedA"/>
</dbReference>
<dbReference type="AlphaFoldDB" id="A0A9D1ZKC6"/>
<feature type="transmembrane region" description="Helical" evidence="7">
    <location>
        <begin position="187"/>
        <end position="205"/>
    </location>
</feature>
<feature type="domain" description="VTT" evidence="8">
    <location>
        <begin position="46"/>
        <end position="173"/>
    </location>
</feature>
<keyword evidence="4 7" id="KW-0812">Transmembrane</keyword>
<evidence type="ECO:0000256" key="4">
    <source>
        <dbReference type="ARBA" id="ARBA00022692"/>
    </source>
</evidence>
<feature type="transmembrane region" description="Helical" evidence="7">
    <location>
        <begin position="150"/>
        <end position="175"/>
    </location>
</feature>
<evidence type="ECO:0000256" key="7">
    <source>
        <dbReference type="RuleBase" id="RU367016"/>
    </source>
</evidence>
<reference evidence="9" key="2">
    <citation type="submission" date="2021-04" db="EMBL/GenBank/DDBJ databases">
        <authorList>
            <person name="Gilroy R."/>
        </authorList>
    </citation>
    <scope>NUCLEOTIDE SEQUENCE</scope>
    <source>
        <strain evidence="9">Gambia2-208</strain>
    </source>
</reference>
<reference evidence="9" key="1">
    <citation type="journal article" date="2021" name="PeerJ">
        <title>Extensive microbial diversity within the chicken gut microbiome revealed by metagenomics and culture.</title>
        <authorList>
            <person name="Gilroy R."/>
            <person name="Ravi A."/>
            <person name="Getino M."/>
            <person name="Pursley I."/>
            <person name="Horton D.L."/>
            <person name="Alikhan N.F."/>
            <person name="Baker D."/>
            <person name="Gharbi K."/>
            <person name="Hall N."/>
            <person name="Watson M."/>
            <person name="Adriaenssens E.M."/>
            <person name="Foster-Nyarko E."/>
            <person name="Jarju S."/>
            <person name="Secka A."/>
            <person name="Antonio M."/>
            <person name="Oren A."/>
            <person name="Chaudhuri R.R."/>
            <person name="La Ragione R."/>
            <person name="Hildebrand F."/>
            <person name="Pallen M.J."/>
        </authorList>
    </citation>
    <scope>NUCLEOTIDE SEQUENCE</scope>
    <source>
        <strain evidence="9">Gambia2-208</strain>
    </source>
</reference>
<dbReference type="PANTHER" id="PTHR30353">
    <property type="entry name" value="INNER MEMBRANE PROTEIN DEDA-RELATED"/>
    <property type="match status" value="1"/>
</dbReference>
<keyword evidence="5 7" id="KW-1133">Transmembrane helix</keyword>
<comment type="similarity">
    <text evidence="2 7">Belongs to the DedA family.</text>
</comment>
<organism evidence="9 10">
    <name type="scientific">Candidatus Bacteroides pullicola</name>
    <dbReference type="NCBI Taxonomy" id="2838475"/>
    <lineage>
        <taxon>Bacteria</taxon>
        <taxon>Pseudomonadati</taxon>
        <taxon>Bacteroidota</taxon>
        <taxon>Bacteroidia</taxon>
        <taxon>Bacteroidales</taxon>
        <taxon>Bacteroidaceae</taxon>
        <taxon>Bacteroides</taxon>
    </lineage>
</organism>
<name>A0A9D1ZKC6_9BACE</name>
<comment type="subcellular location">
    <subcellularLocation>
        <location evidence="1 7">Cell membrane</location>
        <topology evidence="1 7">Multi-pass membrane protein</topology>
    </subcellularLocation>
</comment>
<evidence type="ECO:0000256" key="5">
    <source>
        <dbReference type="ARBA" id="ARBA00022989"/>
    </source>
</evidence>
<dbReference type="InterPro" id="IPR032816">
    <property type="entry name" value="VTT_dom"/>
</dbReference>
<proteinExistence type="inferred from homology"/>
<dbReference type="InterPro" id="IPR032818">
    <property type="entry name" value="DedA-like"/>
</dbReference>
<accession>A0A9D1ZKC6</accession>
<keyword evidence="6 7" id="KW-0472">Membrane</keyword>
<sequence>MDFIIDFILHIDVHMVNIVQQYHLWTYAILFLVIFCETGLVVTPFLPGDSLLFVAGAIAAQPNMPLEVNILALIVFAAAVLGDSSNYAIGHYFGRRLFSNPNSKIFKQSYLDKTHEFYKKYGGKTIIIARFVPIVRTFAPFVAGMGKMHYYYFMLYNVTGGALWVGLFCYAGYFFGDLPFVQENLKILVVAIIVISILPAIIEVVRERRKLKRAKDQGIES</sequence>
<dbReference type="PANTHER" id="PTHR30353:SF0">
    <property type="entry name" value="TRANSMEMBRANE PROTEIN"/>
    <property type="match status" value="1"/>
</dbReference>
<gene>
    <name evidence="9" type="ORF">H9824_10605</name>
</gene>
<evidence type="ECO:0000256" key="2">
    <source>
        <dbReference type="ARBA" id="ARBA00010792"/>
    </source>
</evidence>
<feature type="transmembrane region" description="Helical" evidence="7">
    <location>
        <begin position="24"/>
        <end position="46"/>
    </location>
</feature>
<dbReference type="Proteomes" id="UP000886851">
    <property type="component" value="Unassembled WGS sequence"/>
</dbReference>